<organism evidence="7 8">
    <name type="scientific">Micavibrio aeruginosavorus</name>
    <dbReference type="NCBI Taxonomy" id="349221"/>
    <lineage>
        <taxon>Bacteria</taxon>
        <taxon>Pseudomonadati</taxon>
        <taxon>Bdellovibrionota</taxon>
        <taxon>Bdellovibrionia</taxon>
        <taxon>Bdellovibrionales</taxon>
        <taxon>Pseudobdellovibrionaceae</taxon>
        <taxon>Micavibrio</taxon>
    </lineage>
</organism>
<feature type="signal peptide" evidence="5">
    <location>
        <begin position="1"/>
        <end position="23"/>
    </location>
</feature>
<evidence type="ECO:0000313" key="8">
    <source>
        <dbReference type="Proteomes" id="UP000249739"/>
    </source>
</evidence>
<evidence type="ECO:0000259" key="6">
    <source>
        <dbReference type="Pfam" id="PF01625"/>
    </source>
</evidence>
<dbReference type="GO" id="GO:0008113">
    <property type="term" value="F:peptide-methionine (S)-S-oxide reductase activity"/>
    <property type="evidence" value="ECO:0007669"/>
    <property type="project" value="UniProtKB-UniRule"/>
</dbReference>
<dbReference type="SUPFAM" id="SSF55068">
    <property type="entry name" value="Peptide methionine sulfoxide reductase"/>
    <property type="match status" value="1"/>
</dbReference>
<dbReference type="Proteomes" id="UP000249739">
    <property type="component" value="Unassembled WGS sequence"/>
</dbReference>
<evidence type="ECO:0000256" key="3">
    <source>
        <dbReference type="ARBA" id="ARBA00048782"/>
    </source>
</evidence>
<evidence type="ECO:0000313" key="7">
    <source>
        <dbReference type="EMBL" id="PZP56315.1"/>
    </source>
</evidence>
<comment type="caution">
    <text evidence="7">The sequence shown here is derived from an EMBL/GenBank/DDBJ whole genome shotgun (WGS) entry which is preliminary data.</text>
</comment>
<dbReference type="InterPro" id="IPR002569">
    <property type="entry name" value="Met_Sox_Rdtase_MsrA_dom"/>
</dbReference>
<reference evidence="7 8" key="1">
    <citation type="submission" date="2017-08" db="EMBL/GenBank/DDBJ databases">
        <title>Infants hospitalized years apart are colonized by the same room-sourced microbial strains.</title>
        <authorList>
            <person name="Brooks B."/>
            <person name="Olm M.R."/>
            <person name="Firek B.A."/>
            <person name="Baker R."/>
            <person name="Thomas B.C."/>
            <person name="Morowitz M.J."/>
            <person name="Banfield J.F."/>
        </authorList>
    </citation>
    <scope>NUCLEOTIDE SEQUENCE [LARGE SCALE GENOMIC DNA]</scope>
    <source>
        <strain evidence="7">S2_006_000_R2_64</strain>
    </source>
</reference>
<dbReference type="EC" id="1.8.4.11" evidence="4"/>
<dbReference type="NCBIfam" id="TIGR00401">
    <property type="entry name" value="msrA"/>
    <property type="match status" value="1"/>
</dbReference>
<evidence type="ECO:0000256" key="2">
    <source>
        <dbReference type="ARBA" id="ARBA00047806"/>
    </source>
</evidence>
<dbReference type="Gene3D" id="3.30.1060.10">
    <property type="entry name" value="Peptide methionine sulphoxide reductase MsrA"/>
    <property type="match status" value="1"/>
</dbReference>
<comment type="catalytic activity">
    <reaction evidence="3 4">
        <text>[thioredoxin]-disulfide + L-methionine + H2O = L-methionine (S)-S-oxide + [thioredoxin]-dithiol</text>
        <dbReference type="Rhea" id="RHEA:19993"/>
        <dbReference type="Rhea" id="RHEA-COMP:10698"/>
        <dbReference type="Rhea" id="RHEA-COMP:10700"/>
        <dbReference type="ChEBI" id="CHEBI:15377"/>
        <dbReference type="ChEBI" id="CHEBI:29950"/>
        <dbReference type="ChEBI" id="CHEBI:50058"/>
        <dbReference type="ChEBI" id="CHEBI:57844"/>
        <dbReference type="ChEBI" id="CHEBI:58772"/>
        <dbReference type="EC" id="1.8.4.11"/>
    </reaction>
</comment>
<keyword evidence="5" id="KW-0732">Signal</keyword>
<gene>
    <name evidence="4 7" type="primary">msrA</name>
    <name evidence="7" type="ORF">DI586_04120</name>
</gene>
<feature type="chain" id="PRO_5015940671" description="Peptide methionine sulfoxide reductase MsrA" evidence="5">
    <location>
        <begin position="24"/>
        <end position="196"/>
    </location>
</feature>
<protein>
    <recommendedName>
        <fullName evidence="4">Peptide methionine sulfoxide reductase MsrA</fullName>
        <shortName evidence="4">Protein-methionine-S-oxide reductase</shortName>
        <ecNumber evidence="4">1.8.4.11</ecNumber>
    </recommendedName>
    <alternativeName>
        <fullName evidence="4">Peptide-methionine (S)-S-oxide reductase</fullName>
        <shortName evidence="4">Peptide Met(O) reductase</shortName>
    </alternativeName>
</protein>
<dbReference type="GO" id="GO:0033744">
    <property type="term" value="F:L-methionine:thioredoxin-disulfide S-oxidoreductase activity"/>
    <property type="evidence" value="ECO:0007669"/>
    <property type="project" value="RHEA"/>
</dbReference>
<dbReference type="EMBL" id="QFOT01000030">
    <property type="protein sequence ID" value="PZP56315.1"/>
    <property type="molecule type" value="Genomic_DNA"/>
</dbReference>
<evidence type="ECO:0000256" key="4">
    <source>
        <dbReference type="HAMAP-Rule" id="MF_01401"/>
    </source>
</evidence>
<proteinExistence type="inferred from homology"/>
<dbReference type="Pfam" id="PF01625">
    <property type="entry name" value="PMSR"/>
    <property type="match status" value="1"/>
</dbReference>
<dbReference type="PANTHER" id="PTHR43774">
    <property type="entry name" value="PEPTIDE METHIONINE SULFOXIDE REDUCTASE"/>
    <property type="match status" value="1"/>
</dbReference>
<name>A0A2W5FJT3_9BACT</name>
<evidence type="ECO:0000256" key="1">
    <source>
        <dbReference type="ARBA" id="ARBA00023002"/>
    </source>
</evidence>
<comment type="function">
    <text evidence="4">Has an important function as a repair enzyme for proteins that have been inactivated by oxidation. Catalyzes the reversible oxidation-reduction of methionine sulfoxide in proteins to methionine.</text>
</comment>
<dbReference type="InterPro" id="IPR036509">
    <property type="entry name" value="Met_Sox_Rdtase_MsrA_sf"/>
</dbReference>
<feature type="active site" evidence="4">
    <location>
        <position position="36"/>
    </location>
</feature>
<feature type="domain" description="Peptide methionine sulphoxide reductase MsrA" evidence="6">
    <location>
        <begin position="29"/>
        <end position="178"/>
    </location>
</feature>
<accession>A0A2W5FJT3</accession>
<sequence>MKTMFPALLGLAASLFLISTAHADTGLKKASFAMGCFWCAEHDFQKVEGVADVVSGYEGGSRETATYDQVSKGTTDHYEAVEVTYDPAKVSYDKLLQVFWDNIDPFDGEGQFCDKGKQYSAVIFVGDKSEREAAEKSLAALQGRHPGQQVKVRIEEARPFYAAEAKHQDFADNNKMHYRLYRAGCNRDERLEELKK</sequence>
<dbReference type="AlphaFoldDB" id="A0A2W5FJT3"/>
<comment type="catalytic activity">
    <reaction evidence="2 4">
        <text>L-methionyl-[protein] + [thioredoxin]-disulfide + H2O = L-methionyl-(S)-S-oxide-[protein] + [thioredoxin]-dithiol</text>
        <dbReference type="Rhea" id="RHEA:14217"/>
        <dbReference type="Rhea" id="RHEA-COMP:10698"/>
        <dbReference type="Rhea" id="RHEA-COMP:10700"/>
        <dbReference type="Rhea" id="RHEA-COMP:12313"/>
        <dbReference type="Rhea" id="RHEA-COMP:12315"/>
        <dbReference type="ChEBI" id="CHEBI:15377"/>
        <dbReference type="ChEBI" id="CHEBI:16044"/>
        <dbReference type="ChEBI" id="CHEBI:29950"/>
        <dbReference type="ChEBI" id="CHEBI:44120"/>
        <dbReference type="ChEBI" id="CHEBI:50058"/>
        <dbReference type="EC" id="1.8.4.11"/>
    </reaction>
</comment>
<comment type="similarity">
    <text evidence="4">Belongs to the MsrA Met sulfoxide reductase family.</text>
</comment>
<keyword evidence="1 4" id="KW-0560">Oxidoreductase</keyword>
<evidence type="ECO:0000256" key="5">
    <source>
        <dbReference type="SAM" id="SignalP"/>
    </source>
</evidence>
<dbReference type="HAMAP" id="MF_01401">
    <property type="entry name" value="MsrA"/>
    <property type="match status" value="1"/>
</dbReference>
<dbReference type="PANTHER" id="PTHR43774:SF1">
    <property type="entry name" value="PEPTIDE METHIONINE SULFOXIDE REDUCTASE MSRA 2"/>
    <property type="match status" value="1"/>
</dbReference>